<feature type="transmembrane region" description="Helical" evidence="1">
    <location>
        <begin position="908"/>
        <end position="928"/>
    </location>
</feature>
<protein>
    <submittedName>
        <fullName evidence="2">Efflux RND transporter permease subunit</fullName>
    </submittedName>
</protein>
<dbReference type="Proteomes" id="UP000654482">
    <property type="component" value="Unassembled WGS sequence"/>
</dbReference>
<dbReference type="SUPFAM" id="SSF82714">
    <property type="entry name" value="Multidrug efflux transporter AcrB TolC docking domain, DN and DC subdomains"/>
    <property type="match status" value="2"/>
</dbReference>
<feature type="transmembrane region" description="Helical" evidence="1">
    <location>
        <begin position="392"/>
        <end position="417"/>
    </location>
</feature>
<sequence length="1065" mass="115047">MNGFSLSSLAIRRHIGTLALTVAALVLGVFFLTQIQVDLLPSITYPRIGLRLSAPGVSPEVAVEEITKPLEEAFSATEGVTQIYSQTREGRVSVDLFFEPGEDVDRALNDATASFNRVRGRLPDSVEEPRLFKFDPSQLPVYEFALRSDSLKEVALRVFADEELARELGVVSGVASVDVSGGVTEEVRVQIDPTRLQALGLGLTDVLDELRDRNIDLSGGRLSGGDEEPLTRTVGKFQTAEELRNLEFEIPGEPSRQVYLRDFAEIIDGTAEQRIFVSLNGEPAVKVSLQKQPNANTVAVVSGIKQKLSQLRDSGVVSEDITLQTTLDESIFIRNAITNVALAGVTGSVLAALVVFIFLGSLRQTLIVVIAIPLATLTAIALMKVFGLSLNVFSLGGLALGVGIVVDNGIVMLETIADGAGMTSKGMDKPSRDLEFVLRETERSSRTIESALLASTSTNLVAVLPFLLIGGFFSLLFNELILTISFAVTASLLIALTVVPMLASRLFSIPYSSGINRWWVLRQFNEQFQAATRTYQGALFWVLRHRLVILAIAIIVLGGGSWWLGGQLPQEILPRINTGQARLFAQFSPGTTLAQNRQVMAAADEILLAQPETESSFTTSGGFLFGNSTSLNVLRGSSTIILKPGSDVEGYIDRATKEFGQLNLVKTRLRMRPGSVRGIILTNSPIRGAEIDVTLQGNQTAILQQAGEQVLEALDERVTLANFRPDADSQQPEVQILPDWERAAEFGLSVEEIGEAIQTAIEGNVTTQLQRRDRLVDIRVELPNATVENSAQLAQLPLLVGDGRSIRLQDVARIDIGQAPGEIQRINQREVFLIAGSLNEEAILSDAIAQTNTILAQIDLPEGVSLIPSSAQETNQKLQNSLKLLGGLAAFLVFIVMAVQYNSLIDPLVIIFAVPLALAGGILGLYLTQTAIGATVLVGAILLVGIVVNNAIVMVELANQIHSQYGISRRRAILKAAPQRLRPILMTTITTVLGLFPLALGIGEGSEFLQPLGIVVFSGLSFATLLTLFIIPCFYTLLHETFRGKQNPEIPHSPPAIPTKSKSLG</sequence>
<keyword evidence="1" id="KW-0472">Membrane</keyword>
<feature type="transmembrane region" description="Helical" evidence="1">
    <location>
        <begin position="15"/>
        <end position="33"/>
    </location>
</feature>
<feature type="transmembrane region" description="Helical" evidence="1">
    <location>
        <begin position="884"/>
        <end position="901"/>
    </location>
</feature>
<dbReference type="PANTHER" id="PTHR32063:SF0">
    <property type="entry name" value="SWARMING MOTILITY PROTEIN SWRC"/>
    <property type="match status" value="1"/>
</dbReference>
<keyword evidence="1" id="KW-1133">Transmembrane helix</keyword>
<feature type="transmembrane region" description="Helical" evidence="1">
    <location>
        <begin position="547"/>
        <end position="565"/>
    </location>
</feature>
<keyword evidence="1" id="KW-0812">Transmembrane</keyword>
<dbReference type="Gene3D" id="3.30.70.1320">
    <property type="entry name" value="Multidrug efflux transporter AcrB pore domain like"/>
    <property type="match status" value="1"/>
</dbReference>
<dbReference type="GO" id="GO:0005886">
    <property type="term" value="C:plasma membrane"/>
    <property type="evidence" value="ECO:0007669"/>
    <property type="project" value="TreeGrafter"/>
</dbReference>
<dbReference type="InterPro" id="IPR027463">
    <property type="entry name" value="AcrB_DN_DC_subdom"/>
</dbReference>
<evidence type="ECO:0000313" key="2">
    <source>
        <dbReference type="EMBL" id="MBE9115772.1"/>
    </source>
</evidence>
<dbReference type="SUPFAM" id="SSF82866">
    <property type="entry name" value="Multidrug efflux transporter AcrB transmembrane domain"/>
    <property type="match status" value="2"/>
</dbReference>
<accession>A0A8J7IRQ2</accession>
<feature type="transmembrane region" description="Helical" evidence="1">
    <location>
        <begin position="480"/>
        <end position="503"/>
    </location>
</feature>
<dbReference type="SUPFAM" id="SSF82693">
    <property type="entry name" value="Multidrug efflux transporter AcrB pore domain, PN1, PN2, PC1 and PC2 subdomains"/>
    <property type="match status" value="2"/>
</dbReference>
<dbReference type="Gene3D" id="3.30.70.1440">
    <property type="entry name" value="Multidrug efflux transporter AcrB pore domain"/>
    <property type="match status" value="1"/>
</dbReference>
<dbReference type="Pfam" id="PF00873">
    <property type="entry name" value="ACR_tran"/>
    <property type="match status" value="1"/>
</dbReference>
<feature type="transmembrane region" description="Helical" evidence="1">
    <location>
        <begin position="1014"/>
        <end position="1038"/>
    </location>
</feature>
<feature type="transmembrane region" description="Helical" evidence="1">
    <location>
        <begin position="980"/>
        <end position="1002"/>
    </location>
</feature>
<reference evidence="2" key="1">
    <citation type="submission" date="2020-10" db="EMBL/GenBank/DDBJ databases">
        <authorList>
            <person name="Castelo-Branco R."/>
            <person name="Eusebio N."/>
            <person name="Adriana R."/>
            <person name="Vieira A."/>
            <person name="Brugerolle De Fraissinette N."/>
            <person name="Rezende De Castro R."/>
            <person name="Schneider M.P."/>
            <person name="Vasconcelos V."/>
            <person name="Leao P.N."/>
        </authorList>
    </citation>
    <scope>NUCLEOTIDE SEQUENCE</scope>
    <source>
        <strain evidence="2">LEGE 07157</strain>
    </source>
</reference>
<dbReference type="PANTHER" id="PTHR32063">
    <property type="match status" value="1"/>
</dbReference>
<dbReference type="Gene3D" id="3.30.70.1430">
    <property type="entry name" value="Multidrug efflux transporter AcrB pore domain"/>
    <property type="match status" value="2"/>
</dbReference>
<dbReference type="EMBL" id="JADEWZ010000009">
    <property type="protein sequence ID" value="MBE9115772.1"/>
    <property type="molecule type" value="Genomic_DNA"/>
</dbReference>
<proteinExistence type="predicted"/>
<keyword evidence="3" id="KW-1185">Reference proteome</keyword>
<dbReference type="RefSeq" id="WP_194028866.1">
    <property type="nucleotide sequence ID" value="NZ_JADEWZ010000009.1"/>
</dbReference>
<dbReference type="Gene3D" id="1.20.1640.10">
    <property type="entry name" value="Multidrug efflux transporter AcrB transmembrane domain"/>
    <property type="match status" value="2"/>
</dbReference>
<organism evidence="2 3">
    <name type="scientific">Lusitaniella coriacea LEGE 07157</name>
    <dbReference type="NCBI Taxonomy" id="945747"/>
    <lineage>
        <taxon>Bacteria</taxon>
        <taxon>Bacillati</taxon>
        <taxon>Cyanobacteriota</taxon>
        <taxon>Cyanophyceae</taxon>
        <taxon>Spirulinales</taxon>
        <taxon>Lusitaniellaceae</taxon>
        <taxon>Lusitaniella</taxon>
    </lineage>
</organism>
<feature type="transmembrane region" description="Helical" evidence="1">
    <location>
        <begin position="340"/>
        <end position="359"/>
    </location>
</feature>
<name>A0A8J7IRQ2_9CYAN</name>
<dbReference type="GO" id="GO:0042910">
    <property type="term" value="F:xenobiotic transmembrane transporter activity"/>
    <property type="evidence" value="ECO:0007669"/>
    <property type="project" value="TreeGrafter"/>
</dbReference>
<feature type="transmembrane region" description="Helical" evidence="1">
    <location>
        <begin position="366"/>
        <end position="386"/>
    </location>
</feature>
<dbReference type="AlphaFoldDB" id="A0A8J7IRQ2"/>
<evidence type="ECO:0000313" key="3">
    <source>
        <dbReference type="Proteomes" id="UP000654482"/>
    </source>
</evidence>
<evidence type="ECO:0000256" key="1">
    <source>
        <dbReference type="SAM" id="Phobius"/>
    </source>
</evidence>
<dbReference type="InterPro" id="IPR001036">
    <property type="entry name" value="Acrflvin-R"/>
</dbReference>
<feature type="transmembrane region" description="Helical" evidence="1">
    <location>
        <begin position="934"/>
        <end position="959"/>
    </location>
</feature>
<dbReference type="PRINTS" id="PR00702">
    <property type="entry name" value="ACRIFLAVINRP"/>
</dbReference>
<comment type="caution">
    <text evidence="2">The sequence shown here is derived from an EMBL/GenBank/DDBJ whole genome shotgun (WGS) entry which is preliminary data.</text>
</comment>
<dbReference type="Gene3D" id="3.30.2090.10">
    <property type="entry name" value="Multidrug efflux transporter AcrB TolC docking domain, DN and DC subdomains"/>
    <property type="match status" value="2"/>
</dbReference>
<gene>
    <name evidence="2" type="ORF">IQ249_07695</name>
</gene>